<dbReference type="NCBIfam" id="TIGR00044">
    <property type="entry name" value="YggS family pyridoxal phosphate-dependent enzyme"/>
    <property type="match status" value="1"/>
</dbReference>
<feature type="modified residue" description="N6-(pyridoxal phosphate)lysine" evidence="2 3">
    <location>
        <position position="34"/>
    </location>
</feature>
<dbReference type="InterPro" id="IPR029066">
    <property type="entry name" value="PLP-binding_barrel"/>
</dbReference>
<dbReference type="InterPro" id="IPR011078">
    <property type="entry name" value="PyrdxlP_homeostasis"/>
</dbReference>
<evidence type="ECO:0000256" key="3">
    <source>
        <dbReference type="PIRSR" id="PIRSR004848-1"/>
    </source>
</evidence>
<reference evidence="6" key="2">
    <citation type="submission" date="2021-04" db="EMBL/GenBank/DDBJ databases">
        <authorList>
            <person name="Gilroy R."/>
        </authorList>
    </citation>
    <scope>NUCLEOTIDE SEQUENCE</scope>
    <source>
        <strain evidence="6">ChiSxjej1B13-11762</strain>
    </source>
</reference>
<feature type="domain" description="Alanine racemase N-terminal" evidence="5">
    <location>
        <begin position="5"/>
        <end position="226"/>
    </location>
</feature>
<reference evidence="6" key="1">
    <citation type="journal article" date="2021" name="PeerJ">
        <title>Extensive microbial diversity within the chicken gut microbiome revealed by metagenomics and culture.</title>
        <authorList>
            <person name="Gilroy R."/>
            <person name="Ravi A."/>
            <person name="Getino M."/>
            <person name="Pursley I."/>
            <person name="Horton D.L."/>
            <person name="Alikhan N.F."/>
            <person name="Baker D."/>
            <person name="Gharbi K."/>
            <person name="Hall N."/>
            <person name="Watson M."/>
            <person name="Adriaenssens E.M."/>
            <person name="Foster-Nyarko E."/>
            <person name="Jarju S."/>
            <person name="Secka A."/>
            <person name="Antonio M."/>
            <person name="Oren A."/>
            <person name="Chaudhuri R.R."/>
            <person name="La Ragione R."/>
            <person name="Hildebrand F."/>
            <person name="Pallen M.J."/>
        </authorList>
    </citation>
    <scope>NUCLEOTIDE SEQUENCE</scope>
    <source>
        <strain evidence="6">ChiSxjej1B13-11762</strain>
    </source>
</reference>
<proteinExistence type="inferred from homology"/>
<comment type="cofactor">
    <cofactor evidence="3">
        <name>pyridoxal 5'-phosphate</name>
        <dbReference type="ChEBI" id="CHEBI:597326"/>
    </cofactor>
</comment>
<evidence type="ECO:0000313" key="6">
    <source>
        <dbReference type="EMBL" id="HIW84234.1"/>
    </source>
</evidence>
<gene>
    <name evidence="6" type="ORF">H9873_07925</name>
</gene>
<evidence type="ECO:0000256" key="2">
    <source>
        <dbReference type="HAMAP-Rule" id="MF_02087"/>
    </source>
</evidence>
<dbReference type="HAMAP" id="MF_02087">
    <property type="entry name" value="PLP_homeostasis"/>
    <property type="match status" value="1"/>
</dbReference>
<dbReference type="PANTHER" id="PTHR10146">
    <property type="entry name" value="PROLINE SYNTHETASE CO-TRANSCRIBED BACTERIAL HOMOLOG PROTEIN"/>
    <property type="match status" value="1"/>
</dbReference>
<organism evidence="6 7">
    <name type="scientific">Candidatus Dorea gallistercoris</name>
    <dbReference type="NCBI Taxonomy" id="2838542"/>
    <lineage>
        <taxon>Bacteria</taxon>
        <taxon>Bacillati</taxon>
        <taxon>Bacillota</taxon>
        <taxon>Clostridia</taxon>
        <taxon>Lachnospirales</taxon>
        <taxon>Lachnospiraceae</taxon>
        <taxon>Dorea</taxon>
    </lineage>
</organism>
<dbReference type="AlphaFoldDB" id="A0A9D1RB00"/>
<evidence type="ECO:0000259" key="5">
    <source>
        <dbReference type="Pfam" id="PF01168"/>
    </source>
</evidence>
<dbReference type="PIRSF" id="PIRSF004848">
    <property type="entry name" value="YBL036c_PLPDEIII"/>
    <property type="match status" value="1"/>
</dbReference>
<accession>A0A9D1RB00</accession>
<protein>
    <recommendedName>
        <fullName evidence="2">Pyridoxal phosphate homeostasis protein</fullName>
        <shortName evidence="2">PLP homeostasis protein</shortName>
    </recommendedName>
</protein>
<comment type="similarity">
    <text evidence="2 4">Belongs to the pyridoxal phosphate-binding protein YggS/PROSC family.</text>
</comment>
<evidence type="ECO:0000256" key="4">
    <source>
        <dbReference type="RuleBase" id="RU004514"/>
    </source>
</evidence>
<dbReference type="InterPro" id="IPR001608">
    <property type="entry name" value="Ala_racemase_N"/>
</dbReference>
<dbReference type="GO" id="GO:0030170">
    <property type="term" value="F:pyridoxal phosphate binding"/>
    <property type="evidence" value="ECO:0007669"/>
    <property type="project" value="UniProtKB-UniRule"/>
</dbReference>
<dbReference type="EMBL" id="DXGF01000138">
    <property type="protein sequence ID" value="HIW84234.1"/>
    <property type="molecule type" value="Genomic_DNA"/>
</dbReference>
<keyword evidence="1 2" id="KW-0663">Pyridoxal phosphate</keyword>
<comment type="caution">
    <text evidence="6">The sequence shown here is derived from an EMBL/GenBank/DDBJ whole genome shotgun (WGS) entry which is preliminary data.</text>
</comment>
<dbReference type="Proteomes" id="UP000824263">
    <property type="component" value="Unassembled WGS sequence"/>
</dbReference>
<name>A0A9D1RB00_9FIRM</name>
<dbReference type="SUPFAM" id="SSF51419">
    <property type="entry name" value="PLP-binding barrel"/>
    <property type="match status" value="1"/>
</dbReference>
<dbReference type="Pfam" id="PF01168">
    <property type="entry name" value="Ala_racemase_N"/>
    <property type="match status" value="1"/>
</dbReference>
<sequence>MLKENLEQVEHNIQEACRQSGRDPGEVTLIAVSKTKPVETLREAYDLGVRTFGENKVQELVEKYDALPKEIQWHLIGHLQRNKVKYIIDKAALIHSVDSLRLAQTIEKEAAKHDLTAHILIEVNVAREESKFGILPEETEELVRQIGALSHIQVDGLMTIAPFVEDPEENRPVFRELRKLSVDIDKKNIDNVIMSVLSMGMTNDYQVAIEEGATMVRVGTGIFGARNYAQVYNLG</sequence>
<dbReference type="FunFam" id="3.20.20.10:FF:000018">
    <property type="entry name" value="Pyridoxal phosphate homeostasis protein"/>
    <property type="match status" value="1"/>
</dbReference>
<dbReference type="PANTHER" id="PTHR10146:SF14">
    <property type="entry name" value="PYRIDOXAL PHOSPHATE HOMEOSTASIS PROTEIN"/>
    <property type="match status" value="1"/>
</dbReference>
<evidence type="ECO:0000313" key="7">
    <source>
        <dbReference type="Proteomes" id="UP000824263"/>
    </source>
</evidence>
<dbReference type="CDD" id="cd00635">
    <property type="entry name" value="PLPDE_III_YBL036c_like"/>
    <property type="match status" value="1"/>
</dbReference>
<comment type="function">
    <text evidence="2">Pyridoxal 5'-phosphate (PLP)-binding protein, which is involved in PLP homeostasis.</text>
</comment>
<evidence type="ECO:0000256" key="1">
    <source>
        <dbReference type="ARBA" id="ARBA00022898"/>
    </source>
</evidence>
<dbReference type="Gene3D" id="3.20.20.10">
    <property type="entry name" value="Alanine racemase"/>
    <property type="match status" value="1"/>
</dbReference>